<dbReference type="PANTHER" id="PTHR43847">
    <property type="entry name" value="BLL3993 PROTEIN"/>
    <property type="match status" value="1"/>
</dbReference>
<dbReference type="RefSeq" id="WP_393014248.1">
    <property type="nucleotide sequence ID" value="NZ_JAZAQF010000081.1"/>
</dbReference>
<keyword evidence="2 5" id="KW-0812">Transmembrane</keyword>
<evidence type="ECO:0000313" key="6">
    <source>
        <dbReference type="EMBL" id="MFG3818727.1"/>
    </source>
</evidence>
<sequence length="194" mass="22553">MNTLTLKILFMIGFVSAFAIRSPYQRENKKNEVAVDRKTAQEKILLVLAFIGMMILPLVYVFSPWLSVADYNPMSWIGYLGAICFLVSLWLFWRAHDDLGKNWSPTLEVRKGHTVISNGVYQKIRHPMYTAIWLWCAAQALLLPNWIAGLAGLISFGIMYILRISNEEQMMLEQFGEEYKAYMQRTKRLIPYLF</sequence>
<gene>
    <name evidence="6" type="ORF">VPK24_13850</name>
</gene>
<evidence type="ECO:0000256" key="1">
    <source>
        <dbReference type="ARBA" id="ARBA00004141"/>
    </source>
</evidence>
<dbReference type="InterPro" id="IPR007269">
    <property type="entry name" value="ICMT_MeTrfase"/>
</dbReference>
<feature type="transmembrane region" description="Helical" evidence="5">
    <location>
        <begin position="74"/>
        <end position="93"/>
    </location>
</feature>
<dbReference type="InterPro" id="IPR054851">
    <property type="entry name" value="Isoprenylcys_mtase"/>
</dbReference>
<feature type="transmembrane region" description="Helical" evidence="5">
    <location>
        <begin position="44"/>
        <end position="62"/>
    </location>
</feature>
<keyword evidence="6" id="KW-0489">Methyltransferase</keyword>
<dbReference type="GO" id="GO:0032259">
    <property type="term" value="P:methylation"/>
    <property type="evidence" value="ECO:0007669"/>
    <property type="project" value="UniProtKB-KW"/>
</dbReference>
<comment type="caution">
    <text evidence="6">The sequence shown here is derived from an EMBL/GenBank/DDBJ whole genome shotgun (WGS) entry which is preliminary data.</text>
</comment>
<dbReference type="PANTHER" id="PTHR43847:SF1">
    <property type="entry name" value="BLL3993 PROTEIN"/>
    <property type="match status" value="1"/>
</dbReference>
<dbReference type="Pfam" id="PF04140">
    <property type="entry name" value="ICMT"/>
    <property type="match status" value="1"/>
</dbReference>
<organism evidence="6 7">
    <name type="scientific">Limnothrix redekei LRLZ20PSL1</name>
    <dbReference type="NCBI Taxonomy" id="3112953"/>
    <lineage>
        <taxon>Bacteria</taxon>
        <taxon>Bacillati</taxon>
        <taxon>Cyanobacteriota</taxon>
        <taxon>Cyanophyceae</taxon>
        <taxon>Pseudanabaenales</taxon>
        <taxon>Pseudanabaenaceae</taxon>
        <taxon>Limnothrix</taxon>
    </lineage>
</organism>
<protein>
    <submittedName>
        <fullName evidence="6">Protein-S-isoprenylcysteine O-methyltransferase</fullName>
        <ecNumber evidence="6">2.1.1.100</ecNumber>
    </submittedName>
</protein>
<dbReference type="Proteomes" id="UP001604335">
    <property type="component" value="Unassembled WGS sequence"/>
</dbReference>
<evidence type="ECO:0000256" key="4">
    <source>
        <dbReference type="ARBA" id="ARBA00023136"/>
    </source>
</evidence>
<evidence type="ECO:0000256" key="5">
    <source>
        <dbReference type="SAM" id="Phobius"/>
    </source>
</evidence>
<keyword evidence="6" id="KW-0808">Transferase</keyword>
<dbReference type="Gene3D" id="1.20.120.1630">
    <property type="match status" value="1"/>
</dbReference>
<dbReference type="GO" id="GO:0004671">
    <property type="term" value="F:protein C-terminal S-isoprenylcysteine carboxyl O-methyltransferase activity"/>
    <property type="evidence" value="ECO:0007669"/>
    <property type="project" value="UniProtKB-EC"/>
</dbReference>
<reference evidence="7" key="1">
    <citation type="journal article" date="2024" name="Algal Res.">
        <title>Biochemical, toxicological and genomic investigation of a high-biomass producing Limnothrix strain isolated from Italian shallow drinking water reservoir.</title>
        <authorList>
            <person name="Simonazzi M."/>
            <person name="Shishido T.K."/>
            <person name="Delbaje E."/>
            <person name="Wahlsten M."/>
            <person name="Fewer D.P."/>
            <person name="Sivonen K."/>
            <person name="Pezzolesi L."/>
            <person name="Pistocchi R."/>
        </authorList>
    </citation>
    <scope>NUCLEOTIDE SEQUENCE [LARGE SCALE GENOMIC DNA]</scope>
    <source>
        <strain evidence="7">LRLZ20PSL1</strain>
    </source>
</reference>
<keyword evidence="3 5" id="KW-1133">Transmembrane helix</keyword>
<evidence type="ECO:0000256" key="3">
    <source>
        <dbReference type="ARBA" id="ARBA00022989"/>
    </source>
</evidence>
<dbReference type="InterPro" id="IPR052527">
    <property type="entry name" value="Metal_cation-efflux_comp"/>
</dbReference>
<comment type="subcellular location">
    <subcellularLocation>
        <location evidence="1">Membrane</location>
        <topology evidence="1">Multi-pass membrane protein</topology>
    </subcellularLocation>
</comment>
<dbReference type="EC" id="2.1.1.100" evidence="6"/>
<feature type="transmembrane region" description="Helical" evidence="5">
    <location>
        <begin position="132"/>
        <end position="162"/>
    </location>
</feature>
<evidence type="ECO:0000313" key="7">
    <source>
        <dbReference type="Proteomes" id="UP001604335"/>
    </source>
</evidence>
<proteinExistence type="predicted"/>
<keyword evidence="7" id="KW-1185">Reference proteome</keyword>
<dbReference type="EMBL" id="JAZAQF010000081">
    <property type="protein sequence ID" value="MFG3818727.1"/>
    <property type="molecule type" value="Genomic_DNA"/>
</dbReference>
<name>A0ABW7CC55_9CYAN</name>
<accession>A0ABW7CC55</accession>
<evidence type="ECO:0000256" key="2">
    <source>
        <dbReference type="ARBA" id="ARBA00022692"/>
    </source>
</evidence>
<keyword evidence="4 5" id="KW-0472">Membrane</keyword>
<dbReference type="NCBIfam" id="NF040696">
    <property type="entry name" value="isopcys_mtase"/>
    <property type="match status" value="1"/>
</dbReference>
<feature type="transmembrane region" description="Helical" evidence="5">
    <location>
        <begin position="6"/>
        <end position="24"/>
    </location>
</feature>